<gene>
    <name evidence="1" type="ORF">QBC35DRAFT_454957</name>
</gene>
<proteinExistence type="predicted"/>
<organism evidence="1 2">
    <name type="scientific">Podospora australis</name>
    <dbReference type="NCBI Taxonomy" id="1536484"/>
    <lineage>
        <taxon>Eukaryota</taxon>
        <taxon>Fungi</taxon>
        <taxon>Dikarya</taxon>
        <taxon>Ascomycota</taxon>
        <taxon>Pezizomycotina</taxon>
        <taxon>Sordariomycetes</taxon>
        <taxon>Sordariomycetidae</taxon>
        <taxon>Sordariales</taxon>
        <taxon>Podosporaceae</taxon>
        <taxon>Podospora</taxon>
    </lineage>
</organism>
<name>A0AAN6WNX8_9PEZI</name>
<reference evidence="1" key="2">
    <citation type="submission" date="2023-05" db="EMBL/GenBank/DDBJ databases">
        <authorList>
            <consortium name="Lawrence Berkeley National Laboratory"/>
            <person name="Steindorff A."/>
            <person name="Hensen N."/>
            <person name="Bonometti L."/>
            <person name="Westerberg I."/>
            <person name="Brannstrom I.O."/>
            <person name="Guillou S."/>
            <person name="Cros-Aarteil S."/>
            <person name="Calhoun S."/>
            <person name="Haridas S."/>
            <person name="Kuo A."/>
            <person name="Mondo S."/>
            <person name="Pangilinan J."/>
            <person name="Riley R."/>
            <person name="Labutti K."/>
            <person name="Andreopoulos B."/>
            <person name="Lipzen A."/>
            <person name="Chen C."/>
            <person name="Yanf M."/>
            <person name="Daum C."/>
            <person name="Ng V."/>
            <person name="Clum A."/>
            <person name="Ohm R."/>
            <person name="Martin F."/>
            <person name="Silar P."/>
            <person name="Natvig D."/>
            <person name="Lalanne C."/>
            <person name="Gautier V."/>
            <person name="Ament-Velasquez S.L."/>
            <person name="Kruys A."/>
            <person name="Hutchinson M.I."/>
            <person name="Powell A.J."/>
            <person name="Barry K."/>
            <person name="Miller A.N."/>
            <person name="Grigoriev I.V."/>
            <person name="Debuchy R."/>
            <person name="Gladieux P."/>
            <person name="Thoren M.H."/>
            <person name="Johannesson H."/>
        </authorList>
    </citation>
    <scope>NUCLEOTIDE SEQUENCE</scope>
    <source>
        <strain evidence="1">PSN309</strain>
    </source>
</reference>
<protein>
    <submittedName>
        <fullName evidence="1">Uncharacterized protein</fullName>
    </submittedName>
</protein>
<evidence type="ECO:0000313" key="1">
    <source>
        <dbReference type="EMBL" id="KAK4184760.1"/>
    </source>
</evidence>
<dbReference type="Gene3D" id="2.60.20.10">
    <property type="entry name" value="Crystallins"/>
    <property type="match status" value="1"/>
</dbReference>
<dbReference type="Proteomes" id="UP001302126">
    <property type="component" value="Unassembled WGS sequence"/>
</dbReference>
<dbReference type="EMBL" id="MU864475">
    <property type="protein sequence ID" value="KAK4184760.1"/>
    <property type="molecule type" value="Genomic_DNA"/>
</dbReference>
<dbReference type="AlphaFoldDB" id="A0AAN6WNX8"/>
<reference evidence="1" key="1">
    <citation type="journal article" date="2023" name="Mol. Phylogenet. Evol.">
        <title>Genome-scale phylogeny and comparative genomics of the fungal order Sordariales.</title>
        <authorList>
            <person name="Hensen N."/>
            <person name="Bonometti L."/>
            <person name="Westerberg I."/>
            <person name="Brannstrom I.O."/>
            <person name="Guillou S."/>
            <person name="Cros-Aarteil S."/>
            <person name="Calhoun S."/>
            <person name="Haridas S."/>
            <person name="Kuo A."/>
            <person name="Mondo S."/>
            <person name="Pangilinan J."/>
            <person name="Riley R."/>
            <person name="LaButti K."/>
            <person name="Andreopoulos B."/>
            <person name="Lipzen A."/>
            <person name="Chen C."/>
            <person name="Yan M."/>
            <person name="Daum C."/>
            <person name="Ng V."/>
            <person name="Clum A."/>
            <person name="Steindorff A."/>
            <person name="Ohm R.A."/>
            <person name="Martin F."/>
            <person name="Silar P."/>
            <person name="Natvig D.O."/>
            <person name="Lalanne C."/>
            <person name="Gautier V."/>
            <person name="Ament-Velasquez S.L."/>
            <person name="Kruys A."/>
            <person name="Hutchinson M.I."/>
            <person name="Powell A.J."/>
            <person name="Barry K."/>
            <person name="Miller A.N."/>
            <person name="Grigoriev I.V."/>
            <person name="Debuchy R."/>
            <person name="Gladieux P."/>
            <person name="Hiltunen Thoren M."/>
            <person name="Johannesson H."/>
        </authorList>
    </citation>
    <scope>NUCLEOTIDE SEQUENCE</scope>
    <source>
        <strain evidence="1">PSN309</strain>
    </source>
</reference>
<keyword evidence="2" id="KW-1185">Reference proteome</keyword>
<evidence type="ECO:0000313" key="2">
    <source>
        <dbReference type="Proteomes" id="UP001302126"/>
    </source>
</evidence>
<sequence>MPAAPLKEIPSKRHSAVSLPKSCEKRNGPTAHVFVTENYFWNTKDGWGKKDNFQINVGECFTLPAWWQDKVSSIGPDQGLACTIYDKEDCAGNFYGVIQKPGIESLPTINWNDKVVSVSCIWV</sequence>
<comment type="caution">
    <text evidence="1">The sequence shown here is derived from an EMBL/GenBank/DDBJ whole genome shotgun (WGS) entry which is preliminary data.</text>
</comment>
<accession>A0AAN6WNX8</accession>